<reference evidence="4" key="1">
    <citation type="submission" date="2011-11" db="EMBL/GenBank/DDBJ databases">
        <title>Complete sequence of Paenibacillus terrae HPL-003.</title>
        <authorList>
            <person name="Shin S.H."/>
            <person name="Kim S."/>
            <person name="Kim J.Y."/>
        </authorList>
    </citation>
    <scope>NUCLEOTIDE SEQUENCE [LARGE SCALE GENOMIC DNA]</scope>
    <source>
        <strain evidence="4">HPL-003</strain>
    </source>
</reference>
<dbReference type="eggNOG" id="COG2226">
    <property type="taxonomic scope" value="Bacteria"/>
</dbReference>
<protein>
    <submittedName>
        <fullName evidence="3">Methyltransferase type 12</fullName>
    </submittedName>
</protein>
<evidence type="ECO:0000313" key="3">
    <source>
        <dbReference type="EMBL" id="AET59794.1"/>
    </source>
</evidence>
<dbReference type="InterPro" id="IPR013217">
    <property type="entry name" value="Methyltransf_12"/>
</dbReference>
<evidence type="ECO:0000259" key="2">
    <source>
        <dbReference type="Pfam" id="PF08242"/>
    </source>
</evidence>
<dbReference type="STRING" id="985665.HPL003_15215"/>
<dbReference type="GO" id="GO:0032259">
    <property type="term" value="P:methylation"/>
    <property type="evidence" value="ECO:0007669"/>
    <property type="project" value="UniProtKB-KW"/>
</dbReference>
<accession>G7VXN4</accession>
<feature type="region of interest" description="Disordered" evidence="1">
    <location>
        <begin position="1"/>
        <end position="38"/>
    </location>
</feature>
<dbReference type="EMBL" id="CP003107">
    <property type="protein sequence ID" value="AET59794.1"/>
    <property type="molecule type" value="Genomic_DNA"/>
</dbReference>
<evidence type="ECO:0000256" key="1">
    <source>
        <dbReference type="SAM" id="MobiDB-lite"/>
    </source>
</evidence>
<dbReference type="Pfam" id="PF08242">
    <property type="entry name" value="Methyltransf_12"/>
    <property type="match status" value="1"/>
</dbReference>
<dbReference type="SUPFAM" id="SSF53335">
    <property type="entry name" value="S-adenosyl-L-methionine-dependent methyltransferases"/>
    <property type="match status" value="1"/>
</dbReference>
<feature type="compositionally biased region" description="Polar residues" evidence="1">
    <location>
        <begin position="29"/>
        <end position="38"/>
    </location>
</feature>
<keyword evidence="3" id="KW-0808">Transferase</keyword>
<sequence length="298" mass="32795">MEYSSSKPNDPMDAHHTGNSRHTSAEHTIPNQSMSWNDPNVRKYPDTIALKIPGYAHLYEMTDRLITAQLEAQARTQTADPNVLIIGAGGGQELITFGGQHAAWSFTAVDPSERMLDLARQRVAQAGIRSKISFVTGTLEGLPGELLQELFQEQPKEQSGKQIEESHAEPIYDAATCLLVLHFLLSMESKRALLQQISARLKPGAPFCLASINGNPQEAAFSIQMQAWKRHMLDQGIPLEDWERFAASIGRESDPVSNTAIQGMLVDAGFTHITRYFGAFLVNAWLAVKGGESTHDKG</sequence>
<evidence type="ECO:0000313" key="4">
    <source>
        <dbReference type="Proteomes" id="UP000005876"/>
    </source>
</evidence>
<proteinExistence type="predicted"/>
<dbReference type="Gene3D" id="3.40.50.150">
    <property type="entry name" value="Vaccinia Virus protein VP39"/>
    <property type="match status" value="1"/>
</dbReference>
<dbReference type="KEGG" id="pta:HPL003_15215"/>
<organism evidence="3 4">
    <name type="scientific">Paenibacillus terrae (strain HPL-003)</name>
    <dbReference type="NCBI Taxonomy" id="985665"/>
    <lineage>
        <taxon>Bacteria</taxon>
        <taxon>Bacillati</taxon>
        <taxon>Bacillota</taxon>
        <taxon>Bacilli</taxon>
        <taxon>Bacillales</taxon>
        <taxon>Paenibacillaceae</taxon>
        <taxon>Paenibacillus</taxon>
    </lineage>
</organism>
<feature type="domain" description="Methyltransferase type 12" evidence="2">
    <location>
        <begin position="84"/>
        <end position="206"/>
    </location>
</feature>
<reference evidence="3 4" key="3">
    <citation type="journal article" date="2012" name="J. Bacteriol.">
        <title>Genome Sequence of Paenibacillus terrae HPL-003, a Xylanase-Producing Bacterium Isolated from Soil Found in Forest Residue.</title>
        <authorList>
            <person name="Shin S.H."/>
            <person name="Kim S."/>
            <person name="Kim J.Y."/>
            <person name="Song H.Y."/>
            <person name="Cho S.J."/>
            <person name="Kim D.R."/>
            <person name="Lee K.I."/>
            <person name="Lim H.K."/>
            <person name="Park N.J."/>
            <person name="Hwang I.T."/>
            <person name="Yang K.S."/>
        </authorList>
    </citation>
    <scope>NUCLEOTIDE SEQUENCE [LARGE SCALE GENOMIC DNA]</scope>
    <source>
        <strain evidence="3 4">HPL-003</strain>
    </source>
</reference>
<gene>
    <name evidence="3" type="ordered locus">HPL003_15215</name>
</gene>
<keyword evidence="3" id="KW-0489">Methyltransferase</keyword>
<name>G7VXN4_PAETH</name>
<dbReference type="HOGENOM" id="CLU_081790_0_0_9"/>
<dbReference type="AlphaFoldDB" id="G7VXN4"/>
<dbReference type="CDD" id="cd02440">
    <property type="entry name" value="AdoMet_MTases"/>
    <property type="match status" value="1"/>
</dbReference>
<dbReference type="Proteomes" id="UP000005876">
    <property type="component" value="Chromosome"/>
</dbReference>
<dbReference type="InterPro" id="IPR029063">
    <property type="entry name" value="SAM-dependent_MTases_sf"/>
</dbReference>
<dbReference type="GO" id="GO:0008168">
    <property type="term" value="F:methyltransferase activity"/>
    <property type="evidence" value="ECO:0007669"/>
    <property type="project" value="UniProtKB-KW"/>
</dbReference>
<reference key="2">
    <citation type="submission" date="2011-11" db="EMBL/GenBank/DDBJ databases">
        <authorList>
            <person name="Shin S.H."/>
            <person name="Kim S."/>
            <person name="Kim J.Y."/>
        </authorList>
    </citation>
    <scope>NUCLEOTIDE SEQUENCE</scope>
    <source>
        <strain>HPL-003</strain>
    </source>
</reference>